<evidence type="ECO:0000313" key="3">
    <source>
        <dbReference type="EMBL" id="EFI82815.1"/>
    </source>
</evidence>
<dbReference type="HOGENOM" id="CLU_039923_0_0_9"/>
<evidence type="ECO:0000259" key="2">
    <source>
        <dbReference type="Pfam" id="PF18862"/>
    </source>
</evidence>
<reference evidence="3" key="1">
    <citation type="submission" date="2010-06" db="EMBL/GenBank/DDBJ databases">
        <authorList>
            <person name="Muzny D."/>
            <person name="Qin X."/>
            <person name="Buhay C."/>
            <person name="Dugan-Rocha S."/>
            <person name="Ding Y."/>
            <person name="Chen G."/>
            <person name="Hawes A."/>
            <person name="Holder M."/>
            <person name="Jhangiani S."/>
            <person name="Johnson A."/>
            <person name="Khan Z."/>
            <person name="Li Z."/>
            <person name="Liu W."/>
            <person name="Liu X."/>
            <person name="Perez L."/>
            <person name="Shen H."/>
            <person name="Wang Q."/>
            <person name="Watt J."/>
            <person name="Xi L."/>
            <person name="Xin Y."/>
            <person name="Zhou J."/>
            <person name="Deng J."/>
            <person name="Jiang H."/>
            <person name="Liu Y."/>
            <person name="Qu J."/>
            <person name="Song X.-Z."/>
            <person name="Zhang L."/>
            <person name="Villasana D."/>
            <person name="Johnson A."/>
            <person name="Liu J."/>
            <person name="Liyanage D."/>
            <person name="Lorensuhewa L."/>
            <person name="Robinson T."/>
            <person name="Song A."/>
            <person name="Song B.-B."/>
            <person name="Dinh H."/>
            <person name="Thornton R."/>
            <person name="Coyle M."/>
            <person name="Francisco L."/>
            <person name="Jackson L."/>
            <person name="Javaid M."/>
            <person name="Korchina V."/>
            <person name="Kovar C."/>
            <person name="Mata R."/>
            <person name="Mathew T."/>
            <person name="Ngo R."/>
            <person name="Nguyen L."/>
            <person name="Nguyen N."/>
            <person name="Okwuonu G."/>
            <person name="Ongeri F."/>
            <person name="Pham C."/>
            <person name="Simmons D."/>
            <person name="Wilczek-Boney K."/>
            <person name="Hale W."/>
            <person name="Jakkamsetti A."/>
            <person name="Pham P."/>
            <person name="Ruth R."/>
            <person name="San Lucas F."/>
            <person name="Warren J."/>
            <person name="Zhang J."/>
            <person name="Zhao Z."/>
            <person name="Zhou C."/>
            <person name="Zhu D."/>
            <person name="Lee S."/>
            <person name="Bess C."/>
            <person name="Blankenburg K."/>
            <person name="Forbes L."/>
            <person name="Fu Q."/>
            <person name="Gubbala S."/>
            <person name="Hirani K."/>
            <person name="Jayaseelan J.C."/>
            <person name="Lara F."/>
            <person name="Munidasa M."/>
            <person name="Palculict T."/>
            <person name="Patil S."/>
            <person name="Pu L.-L."/>
            <person name="Saada N."/>
            <person name="Tang L."/>
            <person name="Weissenberger G."/>
            <person name="Zhu Y."/>
            <person name="Hemphill L."/>
            <person name="Shang Y."/>
            <person name="Youmans B."/>
            <person name="Ayvaz T."/>
            <person name="Ross M."/>
            <person name="Santibanez J."/>
            <person name="Aqrawi P."/>
            <person name="Gross S."/>
            <person name="Joshi V."/>
            <person name="Fowler G."/>
            <person name="Nazareth L."/>
            <person name="Reid J."/>
            <person name="Worley K."/>
            <person name="Petrosino J."/>
            <person name="Highlander S."/>
            <person name="Gibbs R."/>
        </authorList>
    </citation>
    <scope>NUCLEOTIDE SEQUENCE [LARGE SCALE GENOMIC DNA]</scope>
    <source>
        <strain evidence="3">DSM 20601</strain>
        <plasmid evidence="3">unnamed</plasmid>
    </source>
</reference>
<comment type="caution">
    <text evidence="3">The sequence shown here is derived from an EMBL/GenBank/DDBJ whole genome shotgun (WGS) entry which is preliminary data.</text>
</comment>
<dbReference type="Pfam" id="PF18862">
    <property type="entry name" value="ApeA_NTD1"/>
    <property type="match status" value="1"/>
</dbReference>
<evidence type="ECO:0000313" key="4">
    <source>
        <dbReference type="Proteomes" id="UP000010119"/>
    </source>
</evidence>
<keyword evidence="3" id="KW-0614">Plasmid</keyword>
<sequence>MMPLSNENVGIWFLPDNKNPINGTLKKSEEGEYYLILFNSFDGILDNNLPDYPVVQGVLSSGEEISLFDVLVIRTKFSLPGFPILECRVSYIYVGALYNSMKEIKISKAKISYKYLNYWINEKSITTIWIKETNEIITNYEMPKLKTFEFDNMNLKFNFKVKTTGDFYSNYELKQTGFIEFDFKEAAKVDDLLEEMNSFSDFLTLCYGELALKEQVLFYDSNSDEIEFIYDVTQAVKIKELSEKDMFIKFSFIAEDFQNCYMNWKQKRELLRPTISYFVEAHERVFHIPMSFLKIVQALEAFSRRNRCNESMSKEKFGELQERLTSCLAAEDDKQLVLGMLSNEPRLRKRLNDLFSEVNNIFNIPSKKRKSIINKIVNTRNYFTHFDNSLENKKMEPEEIIYISKYMKLVLRVILLKELDVSEELIEIRIKESKEFNDCKNNLELC</sequence>
<dbReference type="EMBL" id="ACCR02000006">
    <property type="protein sequence ID" value="EFI82815.1"/>
    <property type="molecule type" value="Genomic_DNA"/>
</dbReference>
<dbReference type="eggNOG" id="ENOG50303CN">
    <property type="taxonomic scope" value="Bacteria"/>
</dbReference>
<name>D7V1J3_LISGR</name>
<proteinExistence type="predicted"/>
<organism evidence="3 4">
    <name type="scientific">Listeria grayi DSM 20601</name>
    <dbReference type="NCBI Taxonomy" id="525367"/>
    <lineage>
        <taxon>Bacteria</taxon>
        <taxon>Bacillati</taxon>
        <taxon>Bacillota</taxon>
        <taxon>Bacilli</taxon>
        <taxon>Bacillales</taxon>
        <taxon>Listeriaceae</taxon>
        <taxon>Listeria</taxon>
    </lineage>
</organism>
<dbReference type="Proteomes" id="UP000010119">
    <property type="component" value="Unassembled WGS sequence"/>
</dbReference>
<dbReference type="InterPro" id="IPR041223">
    <property type="entry name" value="ApeA_NTD"/>
</dbReference>
<gene>
    <name evidence="3" type="ORF">HMPREF0556_plasmid12618</name>
</gene>
<protein>
    <submittedName>
        <fullName evidence="3">Uncharacterized protein</fullName>
    </submittedName>
</protein>
<evidence type="ECO:0000259" key="1">
    <source>
        <dbReference type="Pfam" id="PF18739"/>
    </source>
</evidence>
<feature type="domain" description="Apea-like HEPN" evidence="1">
    <location>
        <begin position="293"/>
        <end position="424"/>
    </location>
</feature>
<geneLocation type="plasmid" evidence="3">
    <name>unnamed</name>
</geneLocation>
<feature type="domain" description="ApeA N-terminal" evidence="2">
    <location>
        <begin position="7"/>
        <end position="264"/>
    </location>
</feature>
<dbReference type="Pfam" id="PF18739">
    <property type="entry name" value="HEPN_Apea"/>
    <property type="match status" value="1"/>
</dbReference>
<dbReference type="InterPro" id="IPR041229">
    <property type="entry name" value="HEPN_Apea"/>
</dbReference>
<dbReference type="AlphaFoldDB" id="D7V1J3"/>
<accession>D7V1J3</accession>
<keyword evidence="4" id="KW-1185">Reference proteome</keyword>